<proteinExistence type="predicted"/>
<name>A0A6C0CWA4_9ZZZZ</name>
<dbReference type="InterPro" id="IPR027417">
    <property type="entry name" value="P-loop_NTPase"/>
</dbReference>
<dbReference type="EMBL" id="MN739496">
    <property type="protein sequence ID" value="QHT08452.1"/>
    <property type="molecule type" value="Genomic_DNA"/>
</dbReference>
<dbReference type="AlphaFoldDB" id="A0A6C0CWA4"/>
<accession>A0A6C0CWA4</accession>
<evidence type="ECO:0000313" key="1">
    <source>
        <dbReference type="EMBL" id="QHT08452.1"/>
    </source>
</evidence>
<sequence>MNFIIIAAIGRSGSTTLQRIINSIPDSNITGEKWGAIEDLLNCYKNIKGTISCTPKNNDELLTMDEMVKANIKPAWYNCFCLEEVKNNIKNTIISILVTSESISKYRIIGYKEIRFFNKLHLLDEFVELFPNTKIICHLSDNLERQCKSDWWKLDENSKQHLLDYNNQLINYASNKDNCYLSYMKNLFDINEIEKMFLFLGEKLNKEEYDLVISNSLE</sequence>
<organism evidence="1">
    <name type="scientific">viral metagenome</name>
    <dbReference type="NCBI Taxonomy" id="1070528"/>
    <lineage>
        <taxon>unclassified sequences</taxon>
        <taxon>metagenomes</taxon>
        <taxon>organismal metagenomes</taxon>
    </lineage>
</organism>
<protein>
    <submittedName>
        <fullName evidence="1">Uncharacterized protein</fullName>
    </submittedName>
</protein>
<dbReference type="Pfam" id="PF13469">
    <property type="entry name" value="Sulfotransfer_3"/>
    <property type="match status" value="1"/>
</dbReference>
<dbReference type="SUPFAM" id="SSF52540">
    <property type="entry name" value="P-loop containing nucleoside triphosphate hydrolases"/>
    <property type="match status" value="1"/>
</dbReference>
<reference evidence="1" key="1">
    <citation type="journal article" date="2020" name="Nature">
        <title>Giant virus diversity and host interactions through global metagenomics.</title>
        <authorList>
            <person name="Schulz F."/>
            <person name="Roux S."/>
            <person name="Paez-Espino D."/>
            <person name="Jungbluth S."/>
            <person name="Walsh D.A."/>
            <person name="Denef V.J."/>
            <person name="McMahon K.D."/>
            <person name="Konstantinidis K.T."/>
            <person name="Eloe-Fadrosh E.A."/>
            <person name="Kyrpides N.C."/>
            <person name="Woyke T."/>
        </authorList>
    </citation>
    <scope>NUCLEOTIDE SEQUENCE</scope>
    <source>
        <strain evidence="1">GVMAG-M-3300022752-66</strain>
    </source>
</reference>
<dbReference type="Gene3D" id="3.40.50.300">
    <property type="entry name" value="P-loop containing nucleotide triphosphate hydrolases"/>
    <property type="match status" value="1"/>
</dbReference>